<dbReference type="Pfam" id="PF13515">
    <property type="entry name" value="FUSC_2"/>
    <property type="match status" value="1"/>
</dbReference>
<dbReference type="RefSeq" id="WP_273632693.1">
    <property type="nucleotide sequence ID" value="NZ_CP117167.1"/>
</dbReference>
<protein>
    <submittedName>
        <fullName evidence="7">FUSC family protein</fullName>
    </submittedName>
</protein>
<dbReference type="Proteomes" id="UP001216139">
    <property type="component" value="Chromosome"/>
</dbReference>
<evidence type="ECO:0000259" key="6">
    <source>
        <dbReference type="Pfam" id="PF13515"/>
    </source>
</evidence>
<dbReference type="EMBL" id="CP117167">
    <property type="protein sequence ID" value="WCT14289.1"/>
    <property type="molecule type" value="Genomic_DNA"/>
</dbReference>
<reference evidence="7 8" key="1">
    <citation type="submission" date="2023-02" db="EMBL/GenBank/DDBJ databases">
        <title>Genome sequence of Mucilaginibacter jinjuensis strain KACC 16571.</title>
        <authorList>
            <person name="Kim S."/>
            <person name="Heo J."/>
            <person name="Kwon S.-W."/>
        </authorList>
    </citation>
    <scope>NUCLEOTIDE SEQUENCE [LARGE SCALE GENOMIC DNA]</scope>
    <source>
        <strain evidence="7 8">KACC 16571</strain>
    </source>
</reference>
<name>A0ABY7TDR9_9SPHI</name>
<evidence type="ECO:0000313" key="8">
    <source>
        <dbReference type="Proteomes" id="UP001216139"/>
    </source>
</evidence>
<evidence type="ECO:0000313" key="7">
    <source>
        <dbReference type="EMBL" id="WCT14289.1"/>
    </source>
</evidence>
<gene>
    <name evidence="7" type="ORF">PQO05_10120</name>
</gene>
<keyword evidence="2 5" id="KW-0812">Transmembrane</keyword>
<evidence type="ECO:0000256" key="5">
    <source>
        <dbReference type="SAM" id="Phobius"/>
    </source>
</evidence>
<evidence type="ECO:0000256" key="4">
    <source>
        <dbReference type="ARBA" id="ARBA00023136"/>
    </source>
</evidence>
<keyword evidence="8" id="KW-1185">Reference proteome</keyword>
<evidence type="ECO:0000256" key="1">
    <source>
        <dbReference type="ARBA" id="ARBA00004141"/>
    </source>
</evidence>
<accession>A0ABY7TDR9</accession>
<feature type="domain" description="Integral membrane bound transporter" evidence="6">
    <location>
        <begin position="27"/>
        <end position="149"/>
    </location>
</feature>
<comment type="subcellular location">
    <subcellularLocation>
        <location evidence="1">Membrane</location>
        <topology evidence="1">Multi-pass membrane protein</topology>
    </subcellularLocation>
</comment>
<feature type="transmembrane region" description="Helical" evidence="5">
    <location>
        <begin position="113"/>
        <end position="130"/>
    </location>
</feature>
<keyword evidence="4 5" id="KW-0472">Membrane</keyword>
<evidence type="ECO:0000256" key="2">
    <source>
        <dbReference type="ARBA" id="ARBA00022692"/>
    </source>
</evidence>
<proteinExistence type="predicted"/>
<organism evidence="7 8">
    <name type="scientific">Mucilaginibacter jinjuensis</name>
    <dbReference type="NCBI Taxonomy" id="1176721"/>
    <lineage>
        <taxon>Bacteria</taxon>
        <taxon>Pseudomonadati</taxon>
        <taxon>Bacteroidota</taxon>
        <taxon>Sphingobacteriia</taxon>
        <taxon>Sphingobacteriales</taxon>
        <taxon>Sphingobacteriaceae</taxon>
        <taxon>Mucilaginibacter</taxon>
    </lineage>
</organism>
<feature type="transmembrane region" description="Helical" evidence="5">
    <location>
        <begin position="12"/>
        <end position="33"/>
    </location>
</feature>
<evidence type="ECO:0000256" key="3">
    <source>
        <dbReference type="ARBA" id="ARBA00022989"/>
    </source>
</evidence>
<sequence length="174" mass="19001">MFDFFQITMSKKLLFAIYLVECVIGVAIGFYLFHQSPEVGSWVLISTIMVLAPDREEANKFAFNRIKANLVGAGVGLILAIIHPMNVLMMALGVVLAATFCELLNLKTARRSATVGVILISLAPAGKHFYEVAGERAIGVVGGCTLAMLLTLVMHSLVKFILRPTQDNKVFPIF</sequence>
<feature type="transmembrane region" description="Helical" evidence="5">
    <location>
        <begin position="136"/>
        <end position="162"/>
    </location>
</feature>
<dbReference type="InterPro" id="IPR049453">
    <property type="entry name" value="Memb_transporter_dom"/>
</dbReference>
<keyword evidence="3 5" id="KW-1133">Transmembrane helix</keyword>